<evidence type="ECO:0000256" key="4">
    <source>
        <dbReference type="ARBA" id="ARBA00023069"/>
    </source>
</evidence>
<dbReference type="KEGG" id="tet:TTHERM_00571970"/>
<keyword evidence="4" id="KW-0969">Cilium</keyword>
<dbReference type="InterPro" id="IPR003591">
    <property type="entry name" value="Leu-rich_rpt_typical-subtyp"/>
</dbReference>
<dbReference type="SMART" id="SM00015">
    <property type="entry name" value="IQ"/>
    <property type="match status" value="2"/>
</dbReference>
<evidence type="ECO:0000256" key="5">
    <source>
        <dbReference type="ARBA" id="ARBA00023273"/>
    </source>
</evidence>
<evidence type="ECO:0000313" key="8">
    <source>
        <dbReference type="Proteomes" id="UP000009168"/>
    </source>
</evidence>
<dbReference type="Gene3D" id="1.20.5.190">
    <property type="match status" value="1"/>
</dbReference>
<feature type="region of interest" description="Disordered" evidence="6">
    <location>
        <begin position="1145"/>
        <end position="1176"/>
    </location>
</feature>
<comment type="subcellular location">
    <subcellularLocation>
        <location evidence="1">Cell projection</location>
        <location evidence="1">Cilium</location>
    </subcellularLocation>
</comment>
<dbReference type="SMART" id="SM00369">
    <property type="entry name" value="LRR_TYP"/>
    <property type="match status" value="6"/>
</dbReference>
<gene>
    <name evidence="7" type="ORF">TTHERM_00571970</name>
</gene>
<feature type="compositionally biased region" description="Low complexity" evidence="6">
    <location>
        <begin position="1358"/>
        <end position="1380"/>
    </location>
</feature>
<dbReference type="Pfam" id="PF00612">
    <property type="entry name" value="IQ"/>
    <property type="match status" value="2"/>
</dbReference>
<dbReference type="InterPro" id="IPR001611">
    <property type="entry name" value="Leu-rich_rpt"/>
</dbReference>
<dbReference type="CDD" id="cd23767">
    <property type="entry name" value="IQCD"/>
    <property type="match status" value="1"/>
</dbReference>
<dbReference type="GeneID" id="7823883"/>
<dbReference type="Gene3D" id="3.80.10.10">
    <property type="entry name" value="Ribonuclease Inhibitor"/>
    <property type="match status" value="3"/>
</dbReference>
<dbReference type="InterPro" id="IPR000048">
    <property type="entry name" value="IQ_motif_EF-hand-BS"/>
</dbReference>
<accession>Q24HX7</accession>
<protein>
    <submittedName>
        <fullName evidence="7">IQ calmodulin-binding motif protein</fullName>
    </submittedName>
</protein>
<evidence type="ECO:0000256" key="1">
    <source>
        <dbReference type="ARBA" id="ARBA00004138"/>
    </source>
</evidence>
<dbReference type="PROSITE" id="PS51450">
    <property type="entry name" value="LRR"/>
    <property type="match status" value="8"/>
</dbReference>
<dbReference type="eggNOG" id="KOG0531">
    <property type="taxonomic scope" value="Eukaryota"/>
</dbReference>
<feature type="region of interest" description="Disordered" evidence="6">
    <location>
        <begin position="1351"/>
        <end position="1405"/>
    </location>
</feature>
<keyword evidence="3" id="KW-0677">Repeat</keyword>
<feature type="compositionally biased region" description="Polar residues" evidence="6">
    <location>
        <begin position="1461"/>
        <end position="1482"/>
    </location>
</feature>
<dbReference type="STRING" id="312017.Q24HX7"/>
<dbReference type="InterPro" id="IPR025875">
    <property type="entry name" value="Leu-rich_rpt_4"/>
</dbReference>
<dbReference type="SUPFAM" id="SSF52058">
    <property type="entry name" value="L domain-like"/>
    <property type="match status" value="1"/>
</dbReference>
<sequence length="1546" mass="180047">MSYNQRDDYDEERSLNDEELERKIMADIENLESDDENNSMLNIENGSILIDDLIKRQNERIKLDELEYEKENQKLKDFLKNNKAGQEIFDDIDRELANAKKLIKVKVKKDPKPKSKPMSKTGSRQNSRAVQKRKDIEQQNQIINDQDDYNINLREQDKEQTAKSLSNQNIQINYNDLKNSKIQNQSYQKDIEQQDAEILDGQPMEDDDATEFLDDSEDEDNVSFVEIVDMFGEVVKVKPDIITESQYIEMKKKALLEREQKAKEIVFAEEKIKREFMAQEGLLSDEDSIMSQEFIEELKDELRMTTHGYMLKNADEQIENMKKSNLIDSMVANKNNSIVGLNKNGSLPSLAKNGSVGGLMKNSRVDAKNNLQNIEMTPEVKKKQFSSKQNLLSSIEKSQTNLQKSGMRQYELIMSGQKALKSSVTESIIFKQELEKKLQDKQDKINQEREIYDMEHEDLLSLEYEEFLQKKSFYQKDYKLPPQFAAYQEQPTPSLNDIYYDENQLRLLNVNFGEPLSLNDEGNILTRDSHQVSLEEAVKVVNRRRLAPPSLSNNNKVNNQKSENIVLGDLSYQASYNLTVRSTNSNLVNKNQVNKNNQNQAKIQNQMKDEENSLCKITILSKDKLKQFTKVEGEEGKEIVNAQNKVIKISKLEEKQAQQAIGFESFIEICFNKMQFCHQQLLQKYDKNNIIKELTRIFSSYQPKLIRQFFDIEQENIFQDDEDMFQESFGQSISNNASKLDSGGEIKKSLKQFLQFDIFKNFEKKRRLELKLEKLGDIEGLERLPNIEILSLAVNRIDKLDKLNQLNSSKIVELNLAQNQITDYSAIKNLKELRYLNLELNRITQMADLSSCKHLEVLNLNNNQIKKLENLSGNKQLRKLYLFRNKIESIGDSLKQNLFLEELDIGRNQIVSIDGLQNNILLKKLVLYYNFIKEIPKEFSLIFLVELYLNGNKLENINGIQYLPCLEYLHLGHNTIQKVTSLPMLPNLTTLIISFNKIQNFESVLNLVRASPNIKYIGFNDNDFVKRNISEDLRDLYDYLFLRYLPRLQEVNHQGIDIGKKRYLEMRFNQILKHKKQINSNTIQAFLNEFAIITRQHTFIQQQKRNRQMNLFAQNITFYKLDSSFTFNQLIQMWSISNLQIANSNSSRPPSSYQSQSTYSQLRPSSSSSNTNQQSYKQSQMVSSQNIITLNNSIFFQKDFFENKHKRSIHKIKSLGFKSTYKIKKNQKFYLKNLKKIITIQKCYKGYLLRKVVNFRKIFDQRSKHKYAIIIQKTYRGYRLRKKMKQRLARAKYQDDEDLPEFDDAWLNQPMDDFDTGLKIPENFDVMSFLNPPSINNKQNINQTNTNNFVKHSASQSQPQKNTLLPPLQQKPQPLIQNNNFMSNGVPLPTLNQKPPSPLVKKKLPTKSAVDYGNLLNTQKAKLNNRTDANSDFDALSNKEDTFSQSGASMKSEHIRKNAHSMASPSNSGLISSKKQNSTGKQLQPLKSYKVTEEEKQKIVEAHGFTNPELVQTFAYRIERMRKNKIKQQPLTAEQRYEKFLKASKK</sequence>
<reference evidence="8" key="1">
    <citation type="journal article" date="2006" name="PLoS Biol.">
        <title>Macronuclear genome sequence of the ciliate Tetrahymena thermophila, a model eukaryote.</title>
        <authorList>
            <person name="Eisen J.A."/>
            <person name="Coyne R.S."/>
            <person name="Wu M."/>
            <person name="Wu D."/>
            <person name="Thiagarajan M."/>
            <person name="Wortman J.R."/>
            <person name="Badger J.H."/>
            <person name="Ren Q."/>
            <person name="Amedeo P."/>
            <person name="Jones K.M."/>
            <person name="Tallon L.J."/>
            <person name="Delcher A.L."/>
            <person name="Salzberg S.L."/>
            <person name="Silva J.C."/>
            <person name="Haas B.J."/>
            <person name="Majoros W.H."/>
            <person name="Farzad M."/>
            <person name="Carlton J.M."/>
            <person name="Smith R.K. Jr."/>
            <person name="Garg J."/>
            <person name="Pearlman R.E."/>
            <person name="Karrer K.M."/>
            <person name="Sun L."/>
            <person name="Manning G."/>
            <person name="Elde N.C."/>
            <person name="Turkewitz A.P."/>
            <person name="Asai D.J."/>
            <person name="Wilkes D.E."/>
            <person name="Wang Y."/>
            <person name="Cai H."/>
            <person name="Collins K."/>
            <person name="Stewart B.A."/>
            <person name="Lee S.R."/>
            <person name="Wilamowska K."/>
            <person name="Weinberg Z."/>
            <person name="Ruzzo W.L."/>
            <person name="Wloga D."/>
            <person name="Gaertig J."/>
            <person name="Frankel J."/>
            <person name="Tsao C.-C."/>
            <person name="Gorovsky M.A."/>
            <person name="Keeling P.J."/>
            <person name="Waller R.F."/>
            <person name="Patron N.J."/>
            <person name="Cherry J.M."/>
            <person name="Stover N.A."/>
            <person name="Krieger C.J."/>
            <person name="del Toro C."/>
            <person name="Ryder H.F."/>
            <person name="Williamson S.C."/>
            <person name="Barbeau R.A."/>
            <person name="Hamilton E.P."/>
            <person name="Orias E."/>
        </authorList>
    </citation>
    <scope>NUCLEOTIDE SEQUENCE [LARGE SCALE GENOMIC DNA]</scope>
    <source>
        <strain evidence="8">SB210</strain>
    </source>
</reference>
<evidence type="ECO:0000256" key="6">
    <source>
        <dbReference type="SAM" id="MobiDB-lite"/>
    </source>
</evidence>
<dbReference type="PANTHER" id="PTHR45973">
    <property type="entry name" value="PROTEIN PHOSPHATASE 1 REGULATORY SUBUNIT SDS22-RELATED"/>
    <property type="match status" value="1"/>
</dbReference>
<dbReference type="SMART" id="SM00365">
    <property type="entry name" value="LRR_SD22"/>
    <property type="match status" value="8"/>
</dbReference>
<dbReference type="EMBL" id="GG662498">
    <property type="protein sequence ID" value="EAS07461.1"/>
    <property type="molecule type" value="Genomic_DNA"/>
</dbReference>
<dbReference type="InterPro" id="IPR032675">
    <property type="entry name" value="LRR_dom_sf"/>
</dbReference>
<keyword evidence="5" id="KW-0966">Cell projection</keyword>
<dbReference type="RefSeq" id="XP_001027703.1">
    <property type="nucleotide sequence ID" value="XM_001027703.1"/>
</dbReference>
<dbReference type="OrthoDB" id="297122at2759"/>
<feature type="region of interest" description="Disordered" evidence="6">
    <location>
        <begin position="105"/>
        <end position="145"/>
    </location>
</feature>
<keyword evidence="2" id="KW-0433">Leucine-rich repeat</keyword>
<feature type="region of interest" description="Disordered" evidence="6">
    <location>
        <begin position="1421"/>
        <end position="1489"/>
    </location>
</feature>
<name>Q24HX7_TETTS</name>
<dbReference type="PANTHER" id="PTHR45973:SF9">
    <property type="entry name" value="LEUCINE-RICH REPEAT-CONTAINING PROTEIN 46"/>
    <property type="match status" value="1"/>
</dbReference>
<dbReference type="Pfam" id="PF12799">
    <property type="entry name" value="LRR_4"/>
    <property type="match status" value="1"/>
</dbReference>
<evidence type="ECO:0000256" key="3">
    <source>
        <dbReference type="ARBA" id="ARBA00022737"/>
    </source>
</evidence>
<keyword evidence="8" id="KW-1185">Reference proteome</keyword>
<dbReference type="PROSITE" id="PS50096">
    <property type="entry name" value="IQ"/>
    <property type="match status" value="2"/>
</dbReference>
<dbReference type="InParanoid" id="Q24HX7"/>
<dbReference type="InterPro" id="IPR050576">
    <property type="entry name" value="Cilia_flagella_integrity"/>
</dbReference>
<evidence type="ECO:0000313" key="7">
    <source>
        <dbReference type="EMBL" id="EAS07461.1"/>
    </source>
</evidence>
<organism evidence="7 8">
    <name type="scientific">Tetrahymena thermophila (strain SB210)</name>
    <dbReference type="NCBI Taxonomy" id="312017"/>
    <lineage>
        <taxon>Eukaryota</taxon>
        <taxon>Sar</taxon>
        <taxon>Alveolata</taxon>
        <taxon>Ciliophora</taxon>
        <taxon>Intramacronucleata</taxon>
        <taxon>Oligohymenophorea</taxon>
        <taxon>Hymenostomatida</taxon>
        <taxon>Tetrahymenina</taxon>
        <taxon>Tetrahymenidae</taxon>
        <taxon>Tetrahymena</taxon>
    </lineage>
</organism>
<proteinExistence type="predicted"/>
<dbReference type="Proteomes" id="UP000009168">
    <property type="component" value="Unassembled WGS sequence"/>
</dbReference>
<feature type="compositionally biased region" description="Polar residues" evidence="6">
    <location>
        <begin position="1421"/>
        <end position="1430"/>
    </location>
</feature>
<dbReference type="HOGENOM" id="CLU_246623_0_0_1"/>
<evidence type="ECO:0000256" key="2">
    <source>
        <dbReference type="ARBA" id="ARBA00022614"/>
    </source>
</evidence>